<accession>A0A7S2V2S1</accession>
<feature type="region of interest" description="Disordered" evidence="1">
    <location>
        <begin position="48"/>
        <end position="67"/>
    </location>
</feature>
<sequence>MYISSFGHPTFFASLLLLFSSAKGFITSPHFDLSSRTRDDHLLLLHQTEGTSADTSGGSRTWDGEHPRQSWGGDLSFPLLSRTTGPPPLSVPVFSLATINPSTKKTNMNIVTYACPVGTTTSSAAGEEGSGAGAGEKRWVLSLYRGTLSHRNFMESGWGVLQVLTKKQTPVVNLLGKQTGSKVDKRELSKVMGFEWTPFKGLRAPYDQVELMRGCAAYLTVKKIDRLDAGDHDVVFCHMDGSFGCEFMEGPSDPVLYTNQLRKLNIL</sequence>
<organism evidence="4">
    <name type="scientific">Fibrocapsa japonica</name>
    <dbReference type="NCBI Taxonomy" id="94617"/>
    <lineage>
        <taxon>Eukaryota</taxon>
        <taxon>Sar</taxon>
        <taxon>Stramenopiles</taxon>
        <taxon>Ochrophyta</taxon>
        <taxon>Raphidophyceae</taxon>
        <taxon>Chattonellales</taxon>
        <taxon>Chattonellaceae</taxon>
        <taxon>Fibrocapsa</taxon>
    </lineage>
</organism>
<dbReference type="EMBL" id="HBHR01018581">
    <property type="protein sequence ID" value="CAD9869905.1"/>
    <property type="molecule type" value="Transcribed_RNA"/>
</dbReference>
<keyword evidence="2" id="KW-0732">Signal</keyword>
<feature type="domain" description="Flavin reductase like" evidence="3">
    <location>
        <begin position="142"/>
        <end position="239"/>
    </location>
</feature>
<evidence type="ECO:0000313" key="4">
    <source>
        <dbReference type="EMBL" id="CAD9869905.1"/>
    </source>
</evidence>
<dbReference type="AlphaFoldDB" id="A0A7S2V2S1"/>
<evidence type="ECO:0000256" key="2">
    <source>
        <dbReference type="SAM" id="SignalP"/>
    </source>
</evidence>
<evidence type="ECO:0000256" key="1">
    <source>
        <dbReference type="SAM" id="MobiDB-lite"/>
    </source>
</evidence>
<feature type="chain" id="PRO_5031436300" description="Flavin reductase like domain-containing protein" evidence="2">
    <location>
        <begin position="25"/>
        <end position="267"/>
    </location>
</feature>
<name>A0A7S2V2S1_9STRA</name>
<gene>
    <name evidence="4" type="ORF">FJAP1339_LOCUS9356</name>
</gene>
<dbReference type="Gene3D" id="2.30.110.10">
    <property type="entry name" value="Electron Transport, Fmn-binding Protein, Chain A"/>
    <property type="match status" value="1"/>
</dbReference>
<dbReference type="SUPFAM" id="SSF50475">
    <property type="entry name" value="FMN-binding split barrel"/>
    <property type="match status" value="1"/>
</dbReference>
<feature type="signal peptide" evidence="2">
    <location>
        <begin position="1"/>
        <end position="24"/>
    </location>
</feature>
<dbReference type="GO" id="GO:0010181">
    <property type="term" value="F:FMN binding"/>
    <property type="evidence" value="ECO:0007669"/>
    <property type="project" value="InterPro"/>
</dbReference>
<proteinExistence type="predicted"/>
<dbReference type="InterPro" id="IPR012349">
    <property type="entry name" value="Split_barrel_FMN-bd"/>
</dbReference>
<protein>
    <recommendedName>
        <fullName evidence="3">Flavin reductase like domain-containing protein</fullName>
    </recommendedName>
</protein>
<feature type="compositionally biased region" description="Polar residues" evidence="1">
    <location>
        <begin position="48"/>
        <end position="59"/>
    </location>
</feature>
<dbReference type="InterPro" id="IPR002563">
    <property type="entry name" value="Flavin_Rdtase-like_dom"/>
</dbReference>
<dbReference type="Pfam" id="PF01613">
    <property type="entry name" value="Flavin_Reduct"/>
    <property type="match status" value="1"/>
</dbReference>
<evidence type="ECO:0000259" key="3">
    <source>
        <dbReference type="Pfam" id="PF01613"/>
    </source>
</evidence>
<reference evidence="4" key="1">
    <citation type="submission" date="2021-01" db="EMBL/GenBank/DDBJ databases">
        <authorList>
            <person name="Corre E."/>
            <person name="Pelletier E."/>
            <person name="Niang G."/>
            <person name="Scheremetjew M."/>
            <person name="Finn R."/>
            <person name="Kale V."/>
            <person name="Holt S."/>
            <person name="Cochrane G."/>
            <person name="Meng A."/>
            <person name="Brown T."/>
            <person name="Cohen L."/>
        </authorList>
    </citation>
    <scope>NUCLEOTIDE SEQUENCE</scope>
    <source>
        <strain evidence="4">CCMP1661</strain>
    </source>
</reference>